<evidence type="ECO:0000313" key="5">
    <source>
        <dbReference type="EMBL" id="RGB75797.1"/>
    </source>
</evidence>
<evidence type="ECO:0000259" key="4">
    <source>
        <dbReference type="PROSITE" id="PS50983"/>
    </source>
</evidence>
<evidence type="ECO:0000256" key="2">
    <source>
        <dbReference type="SAM" id="MobiDB-lite"/>
    </source>
</evidence>
<dbReference type="InterPro" id="IPR002491">
    <property type="entry name" value="ABC_transptr_periplasmic_BD"/>
</dbReference>
<proteinExistence type="inferred from homology"/>
<keyword evidence="6" id="KW-1185">Reference proteome</keyword>
<feature type="signal peptide" evidence="3">
    <location>
        <begin position="1"/>
        <end position="21"/>
    </location>
</feature>
<comment type="similarity">
    <text evidence="1">Belongs to the bacterial solute-binding protein 8 family.</text>
</comment>
<dbReference type="Pfam" id="PF01497">
    <property type="entry name" value="Peripla_BP_2"/>
    <property type="match status" value="1"/>
</dbReference>
<reference evidence="5 6" key="1">
    <citation type="submission" date="2018-08" db="EMBL/GenBank/DDBJ databases">
        <title>A genome reference for cultivated species of the human gut microbiota.</title>
        <authorList>
            <person name="Zou Y."/>
            <person name="Xue W."/>
            <person name="Luo G."/>
        </authorList>
    </citation>
    <scope>NUCLEOTIDE SEQUENCE [LARGE SCALE GENOMIC DNA]</scope>
    <source>
        <strain evidence="5 6">OF01-3</strain>
    </source>
</reference>
<dbReference type="Gene3D" id="3.40.50.1980">
    <property type="entry name" value="Nitrogenase molybdenum iron protein domain"/>
    <property type="match status" value="2"/>
</dbReference>
<feature type="region of interest" description="Disordered" evidence="2">
    <location>
        <begin position="29"/>
        <end position="60"/>
    </location>
</feature>
<evidence type="ECO:0000256" key="3">
    <source>
        <dbReference type="SAM" id="SignalP"/>
    </source>
</evidence>
<dbReference type="PANTHER" id="PTHR30535:SF34">
    <property type="entry name" value="MOLYBDATE-BINDING PROTEIN MOLA"/>
    <property type="match status" value="1"/>
</dbReference>
<feature type="chain" id="PRO_5038442550" evidence="3">
    <location>
        <begin position="22"/>
        <end position="405"/>
    </location>
</feature>
<organism evidence="5 6">
    <name type="scientific">Anaerococcus nagyae</name>
    <dbReference type="NCBI Taxonomy" id="1755241"/>
    <lineage>
        <taxon>Bacteria</taxon>
        <taxon>Bacillati</taxon>
        <taxon>Bacillota</taxon>
        <taxon>Tissierellia</taxon>
        <taxon>Tissierellales</taxon>
        <taxon>Peptoniphilaceae</taxon>
        <taxon>Anaerococcus</taxon>
    </lineage>
</organism>
<evidence type="ECO:0000313" key="6">
    <source>
        <dbReference type="Proteomes" id="UP000261011"/>
    </source>
</evidence>
<dbReference type="EMBL" id="QVEU01000004">
    <property type="protein sequence ID" value="RGB75797.1"/>
    <property type="molecule type" value="Genomic_DNA"/>
</dbReference>
<protein>
    <submittedName>
        <fullName evidence="5">Iron ABC transporter substrate-binding protein</fullName>
    </submittedName>
</protein>
<feature type="domain" description="Fe/B12 periplasmic-binding" evidence="4">
    <location>
        <begin position="78"/>
        <end position="376"/>
    </location>
</feature>
<dbReference type="PROSITE" id="PS51257">
    <property type="entry name" value="PROKAR_LIPOPROTEIN"/>
    <property type="match status" value="1"/>
</dbReference>
<dbReference type="RefSeq" id="WP_117521740.1">
    <property type="nucleotide sequence ID" value="NZ_QVEU01000004.1"/>
</dbReference>
<dbReference type="PANTHER" id="PTHR30535">
    <property type="entry name" value="VITAMIN B12-BINDING PROTEIN"/>
    <property type="match status" value="1"/>
</dbReference>
<gene>
    <name evidence="5" type="ORF">DXA39_05585</name>
</gene>
<name>A0A3E2TH78_9FIRM</name>
<accession>A0A3E2TH78</accession>
<keyword evidence="3" id="KW-0732">Signal</keyword>
<dbReference type="SUPFAM" id="SSF53807">
    <property type="entry name" value="Helical backbone' metal receptor"/>
    <property type="match status" value="1"/>
</dbReference>
<dbReference type="InterPro" id="IPR050902">
    <property type="entry name" value="ABC_Transporter_SBP"/>
</dbReference>
<dbReference type="AlphaFoldDB" id="A0A3E2TH78"/>
<evidence type="ECO:0000256" key="1">
    <source>
        <dbReference type="ARBA" id="ARBA00008814"/>
    </source>
</evidence>
<dbReference type="OrthoDB" id="9787830at2"/>
<dbReference type="PROSITE" id="PS50983">
    <property type="entry name" value="FE_B12_PBP"/>
    <property type="match status" value="1"/>
</dbReference>
<comment type="caution">
    <text evidence="5">The sequence shown here is derived from an EMBL/GenBank/DDBJ whole genome shotgun (WGS) entry which is preliminary data.</text>
</comment>
<feature type="compositionally biased region" description="Basic and acidic residues" evidence="2">
    <location>
        <begin position="29"/>
        <end position="57"/>
    </location>
</feature>
<sequence length="405" mass="46603">MKYFKILILSLVLIFTGCSNNENISKENAKKTVTEQNKEVTTDKKSNDEKKKDDKENPNIVVTDLDGNEISLEKPLDKVIIQGSSSGGPFMTMMYLDKDNFLSKIAAMDDSVKKDRNDFYTRLVKVMPEVEKVPRVADFIDNDFSYESILNLDADGIIAPISYKSQIEAIQEKIDIPVFYIDYHSQDFDKHIASTKLIAEITGLNKNLKELIDFYSSKVNPILENKFDESERPSVYIEHGYEGEKEYGNSYGSNKMWGKIIEDCGGHNIGSDALKSDEALPLSSEYVLSRNPDKIILTGSQWIEKTHSMKMGYDTSKEDVEEKINLYNNRPGWSDLKAIKDRELYVISQQLVRDMSDFYSYEFIAKSLHPEVYRNLDPDKDLEEFYDKFMPTDLEGTWSYKYGEK</sequence>
<dbReference type="Proteomes" id="UP000261011">
    <property type="component" value="Unassembled WGS sequence"/>
</dbReference>